<evidence type="ECO:0000313" key="2">
    <source>
        <dbReference type="EMBL" id="VAX27249.1"/>
    </source>
</evidence>
<dbReference type="SUPFAM" id="SSF52821">
    <property type="entry name" value="Rhodanese/Cell cycle control phosphatase"/>
    <property type="match status" value="2"/>
</dbReference>
<dbReference type="SMART" id="SM00450">
    <property type="entry name" value="RHOD"/>
    <property type="match status" value="2"/>
</dbReference>
<reference evidence="2" key="1">
    <citation type="submission" date="2018-06" db="EMBL/GenBank/DDBJ databases">
        <authorList>
            <person name="Zhirakovskaya E."/>
        </authorList>
    </citation>
    <scope>NUCLEOTIDE SEQUENCE</scope>
</reference>
<gene>
    <name evidence="2" type="ORF">MNBD_NITROSPIRAE02-599</name>
</gene>
<dbReference type="Gene3D" id="3.40.250.10">
    <property type="entry name" value="Rhodanese-like domain"/>
    <property type="match status" value="2"/>
</dbReference>
<feature type="domain" description="Rhodanese" evidence="1">
    <location>
        <begin position="122"/>
        <end position="192"/>
    </location>
</feature>
<protein>
    <recommendedName>
        <fullName evidence="1">Rhodanese domain-containing protein</fullName>
    </recommendedName>
</protein>
<feature type="non-terminal residue" evidence="2">
    <location>
        <position position="1"/>
    </location>
</feature>
<name>A0A3B1CAL6_9ZZZZ</name>
<evidence type="ECO:0000259" key="1">
    <source>
        <dbReference type="PROSITE" id="PS50206"/>
    </source>
</evidence>
<dbReference type="CDD" id="cd00158">
    <property type="entry name" value="RHOD"/>
    <property type="match status" value="1"/>
</dbReference>
<dbReference type="PROSITE" id="PS50206">
    <property type="entry name" value="RHODANESE_3"/>
    <property type="match status" value="2"/>
</dbReference>
<dbReference type="EMBL" id="UOGH01000035">
    <property type="protein sequence ID" value="VAX27249.1"/>
    <property type="molecule type" value="Genomic_DNA"/>
</dbReference>
<dbReference type="AlphaFoldDB" id="A0A3B1CAL6"/>
<dbReference type="InterPro" id="IPR001763">
    <property type="entry name" value="Rhodanese-like_dom"/>
</dbReference>
<dbReference type="InterPro" id="IPR036873">
    <property type="entry name" value="Rhodanese-like_dom_sf"/>
</dbReference>
<proteinExistence type="predicted"/>
<dbReference type="Pfam" id="PF00581">
    <property type="entry name" value="Rhodanese"/>
    <property type="match status" value="1"/>
</dbReference>
<feature type="domain" description="Rhodanese" evidence="1">
    <location>
        <begin position="327"/>
        <end position="463"/>
    </location>
</feature>
<sequence length="603" mass="64387">FLALAGLFLFAVPSVYALNEVSAVNTYSALQSDPTAVIFDTRSVDEHNGLVPPWSTTSANTIDTDSAYNGTPKWRSGVTTTGATKLPIPLPFWIDSTASGTTPQNTTEVRTIIEGLLARGVIDFDTPIYLLCKTAYRSHYMGLWIEANSFYNAKTGLTSYFTNLNDIDADGDPANGAGGMQEWNANNLPVYMGTARVSTSAGATLVPPTVFATFDGSSTFTVSVLEPSSSSLFTEPAVTRVSLQIFDSAGDKGSEVAFSLNDTTAGDIWTDYTFDATAYPFVIPNSTYSWRAYAANSAGRGLASDTVNNNALGVTDISAVNAEAAAKSGDGLVIDVRTVEEHNGCNIAWGGTFAGCPTTEAANRGAPAWVDTATGVTMQSINVPYWIRSNTGVSPEDPTEFANAFDALKTAGVIDFNTRIYLLCRSGYRSYWAGVYLQSLGFRNVYNVDGNNAYSQGGMLEWSSSGLLVPWNTTYDRGWKAPQVFAVSPADGYANGAPSTFTIGILEPTWGGTDGVLYYTTIDRLSLYVDGVEQVFTTADPTTGSLWTTYNFSYTPTSSTTSYPWNVRAESQNRSDETNSAANLVSWGPNADADGLGNSLSVA</sequence>
<feature type="non-terminal residue" evidence="2">
    <location>
        <position position="603"/>
    </location>
</feature>
<organism evidence="2">
    <name type="scientific">hydrothermal vent metagenome</name>
    <dbReference type="NCBI Taxonomy" id="652676"/>
    <lineage>
        <taxon>unclassified sequences</taxon>
        <taxon>metagenomes</taxon>
        <taxon>ecological metagenomes</taxon>
    </lineage>
</organism>
<accession>A0A3B1CAL6</accession>